<dbReference type="Pfam" id="PF11185">
    <property type="entry name" value="DUF2971"/>
    <property type="match status" value="1"/>
</dbReference>
<proteinExistence type="predicted"/>
<evidence type="ECO:0000313" key="2">
    <source>
        <dbReference type="Proteomes" id="UP001204445"/>
    </source>
</evidence>
<comment type="caution">
    <text evidence="1">The sequence shown here is derived from an EMBL/GenBank/DDBJ whole genome shotgun (WGS) entry which is preliminary data.</text>
</comment>
<reference evidence="1" key="1">
    <citation type="submission" date="2022-08" db="EMBL/GenBank/DDBJ databases">
        <title>Genomic Encyclopedia of Type Strains, Phase III (KMG-III): the genomes of soil and plant-associated and newly described type strains.</title>
        <authorList>
            <person name="Whitman W."/>
        </authorList>
    </citation>
    <scope>NUCLEOTIDE SEQUENCE</scope>
    <source>
        <strain evidence="1">HMT 1</strain>
    </source>
</reference>
<sequence>MFDEENVIYRYKYLPYTEGSIKTLTDSTIKFTNPLDFNDPFDCKPYYDTTNIDRLPQLKPDLFKAAGDRRGLSPAKRLQDKGKFIARLRNRLEDGSFAKESISRVGVVSLSKNALNILMWSHYADFHRGFVLEFRIPIKGLKKDVLLTNERLLPFPVIYQHERPHIDVGSELPDDLINKVVLTKSTDWKYEEEERVVDHERGPGIHHYRRDEILCSVIAGMEMSNDNYANLKSIVESLKEVNKNNLSIFKASDKKDEYKLNVTGHPRLHNSGIEKTLNNTLKRDRQKAATP</sequence>
<keyword evidence="2" id="KW-1185">Reference proteome</keyword>
<dbReference type="Proteomes" id="UP001204445">
    <property type="component" value="Unassembled WGS sequence"/>
</dbReference>
<dbReference type="AlphaFoldDB" id="A0AAE3L0U8"/>
<gene>
    <name evidence="1" type="ORF">J2T55_000669</name>
</gene>
<organism evidence="1 2">
    <name type="scientific">Methylohalomonas lacus</name>
    <dbReference type="NCBI Taxonomy" id="398773"/>
    <lineage>
        <taxon>Bacteria</taxon>
        <taxon>Pseudomonadati</taxon>
        <taxon>Pseudomonadota</taxon>
        <taxon>Gammaproteobacteria</taxon>
        <taxon>Methylohalomonadales</taxon>
        <taxon>Methylohalomonadaceae</taxon>
        <taxon>Methylohalomonas</taxon>
    </lineage>
</organism>
<dbReference type="EMBL" id="JANUCT010000004">
    <property type="protein sequence ID" value="MCS3902665.1"/>
    <property type="molecule type" value="Genomic_DNA"/>
</dbReference>
<dbReference type="RefSeq" id="WP_259054224.1">
    <property type="nucleotide sequence ID" value="NZ_JANUCT010000004.1"/>
</dbReference>
<dbReference type="InterPro" id="IPR021352">
    <property type="entry name" value="DUF2971"/>
</dbReference>
<name>A0AAE3L0U8_9GAMM</name>
<evidence type="ECO:0000313" key="1">
    <source>
        <dbReference type="EMBL" id="MCS3902665.1"/>
    </source>
</evidence>
<protein>
    <recommendedName>
        <fullName evidence="3">DUF2971 domain-containing protein</fullName>
    </recommendedName>
</protein>
<accession>A0AAE3L0U8</accession>
<evidence type="ECO:0008006" key="3">
    <source>
        <dbReference type="Google" id="ProtNLM"/>
    </source>
</evidence>